<sequence length="277" mass="30341">MRRDGGKLEQATDWRSPESLGKLTVQYHGLKTARYTQKNQGTTMIVLITGATGGYGRALCQQAKDAGHFVIAIGRSIEKLRKLEELDLTDLHYEIDFLDEDIEEKISHLEHALIKSNVRTIDLLINNAGIGSKGSSLFSETAQNIKDSVSINCVAPFLLSALLLNKFALKTLVNISSRRGSVEQNADQSVSKKGCSYSYRISKSALNMLSLCIADEFGDRVACYAVHPGRLKTGIGVAEATLEPSCSAKRLFDLVASAPPSNQFYSLENEQVATLPW</sequence>
<evidence type="ECO:0000313" key="3">
    <source>
        <dbReference type="Proteomes" id="UP000582981"/>
    </source>
</evidence>
<comment type="caution">
    <text evidence="2">The sequence shown here is derived from an EMBL/GenBank/DDBJ whole genome shotgun (WGS) entry which is preliminary data.</text>
</comment>
<dbReference type="AlphaFoldDB" id="A0A7Y7WA03"/>
<dbReference type="RefSeq" id="WP_177143153.1">
    <property type="nucleotide sequence ID" value="NZ_JACAPU010000002.1"/>
</dbReference>
<dbReference type="InterPro" id="IPR036291">
    <property type="entry name" value="NAD(P)-bd_dom_sf"/>
</dbReference>
<comment type="similarity">
    <text evidence="1">Belongs to the short-chain dehydrogenases/reductases (SDR) family.</text>
</comment>
<dbReference type="EMBL" id="JACAPU010000002">
    <property type="protein sequence ID" value="NWB45173.1"/>
    <property type="molecule type" value="Genomic_DNA"/>
</dbReference>
<dbReference type="GO" id="GO:0005737">
    <property type="term" value="C:cytoplasm"/>
    <property type="evidence" value="ECO:0007669"/>
    <property type="project" value="TreeGrafter"/>
</dbReference>
<dbReference type="GO" id="GO:0016491">
    <property type="term" value="F:oxidoreductase activity"/>
    <property type="evidence" value="ECO:0007669"/>
    <property type="project" value="TreeGrafter"/>
</dbReference>
<evidence type="ECO:0000256" key="1">
    <source>
        <dbReference type="RuleBase" id="RU000363"/>
    </source>
</evidence>
<dbReference type="PRINTS" id="PR00080">
    <property type="entry name" value="SDRFAMILY"/>
</dbReference>
<protein>
    <submittedName>
        <fullName evidence="2">SDR family NAD(P)-dependent oxidoreductase</fullName>
    </submittedName>
</protein>
<dbReference type="InterPro" id="IPR002347">
    <property type="entry name" value="SDR_fam"/>
</dbReference>
<evidence type="ECO:0000313" key="2">
    <source>
        <dbReference type="EMBL" id="NWB45173.1"/>
    </source>
</evidence>
<dbReference type="SUPFAM" id="SSF51735">
    <property type="entry name" value="NAD(P)-binding Rossmann-fold domains"/>
    <property type="match status" value="1"/>
</dbReference>
<dbReference type="PRINTS" id="PR00081">
    <property type="entry name" value="GDHRDH"/>
</dbReference>
<dbReference type="PANTHER" id="PTHR43544">
    <property type="entry name" value="SHORT-CHAIN DEHYDROGENASE/REDUCTASE"/>
    <property type="match status" value="1"/>
</dbReference>
<dbReference type="Pfam" id="PF00106">
    <property type="entry name" value="adh_short"/>
    <property type="match status" value="1"/>
</dbReference>
<dbReference type="PANTHER" id="PTHR43544:SF12">
    <property type="entry name" value="NAD(P)-BINDING ROSSMANN-FOLD SUPERFAMILY PROTEIN"/>
    <property type="match status" value="1"/>
</dbReference>
<dbReference type="Proteomes" id="UP000582981">
    <property type="component" value="Unassembled WGS sequence"/>
</dbReference>
<dbReference type="Gene3D" id="3.40.50.720">
    <property type="entry name" value="NAD(P)-binding Rossmann-like Domain"/>
    <property type="match status" value="1"/>
</dbReference>
<name>A0A7Y7WA03_9PSED</name>
<accession>A0A7Y7WA03</accession>
<proteinExistence type="inferred from homology"/>
<dbReference type="InterPro" id="IPR051468">
    <property type="entry name" value="Fungal_SecMetab_SDRs"/>
</dbReference>
<reference evidence="2 3" key="1">
    <citation type="submission" date="2020-04" db="EMBL/GenBank/DDBJ databases">
        <title>Molecular characterization of pseudomonads from Agaricus bisporus reveal novel blotch 2 pathogens in Western Europe.</title>
        <authorList>
            <person name="Taparia T."/>
            <person name="Krijger M."/>
            <person name="Haynes E."/>
            <person name="Elpinstone J.G."/>
            <person name="Noble R."/>
            <person name="Van Der Wolf J."/>
        </authorList>
    </citation>
    <scope>NUCLEOTIDE SEQUENCE [LARGE SCALE GENOMIC DNA]</scope>
    <source>
        <strain evidence="2 3">F1001</strain>
    </source>
</reference>
<organism evidence="2 3">
    <name type="scientific">Pseudomonas gingeri</name>
    <dbReference type="NCBI Taxonomy" id="117681"/>
    <lineage>
        <taxon>Bacteria</taxon>
        <taxon>Pseudomonadati</taxon>
        <taxon>Pseudomonadota</taxon>
        <taxon>Gammaproteobacteria</taxon>
        <taxon>Pseudomonadales</taxon>
        <taxon>Pseudomonadaceae</taxon>
        <taxon>Pseudomonas</taxon>
    </lineage>
</organism>
<gene>
    <name evidence="2" type="ORF">HX829_01605</name>
</gene>